<dbReference type="InterPro" id="IPR019775">
    <property type="entry name" value="WD40_repeat_CS"/>
</dbReference>
<dbReference type="InterPro" id="IPR020472">
    <property type="entry name" value="WD40_PAC1"/>
</dbReference>
<organism evidence="10">
    <name type="scientific">Dunaliella tertiolecta</name>
    <name type="common">Green alga</name>
    <dbReference type="NCBI Taxonomy" id="3047"/>
    <lineage>
        <taxon>Eukaryota</taxon>
        <taxon>Viridiplantae</taxon>
        <taxon>Chlorophyta</taxon>
        <taxon>core chlorophytes</taxon>
        <taxon>Chlorophyceae</taxon>
        <taxon>CS clade</taxon>
        <taxon>Chlamydomonadales</taxon>
        <taxon>Dunaliellaceae</taxon>
        <taxon>Dunaliella</taxon>
    </lineage>
</organism>
<dbReference type="GO" id="GO:0005634">
    <property type="term" value="C:nucleus"/>
    <property type="evidence" value="ECO:0007669"/>
    <property type="project" value="UniProtKB-SubCell"/>
</dbReference>
<protein>
    <recommendedName>
        <fullName evidence="9">Histone-binding protein RBBP4-like N-terminal domain-containing protein</fullName>
    </recommendedName>
</protein>
<dbReference type="EMBL" id="HBIP01025234">
    <property type="protein sequence ID" value="CAE0500116.1"/>
    <property type="molecule type" value="Transcribed_RNA"/>
</dbReference>
<dbReference type="InterPro" id="IPR001680">
    <property type="entry name" value="WD40_rpt"/>
</dbReference>
<evidence type="ECO:0000256" key="6">
    <source>
        <dbReference type="ARBA" id="ARBA00023242"/>
    </source>
</evidence>
<feature type="compositionally biased region" description="Acidic residues" evidence="8">
    <location>
        <begin position="609"/>
        <end position="620"/>
    </location>
</feature>
<keyword evidence="6" id="KW-0539">Nucleus</keyword>
<feature type="compositionally biased region" description="Low complexity" evidence="8">
    <location>
        <begin position="552"/>
        <end position="561"/>
    </location>
</feature>
<evidence type="ECO:0000256" key="1">
    <source>
        <dbReference type="ARBA" id="ARBA00004123"/>
    </source>
</evidence>
<feature type="repeat" description="WD" evidence="7">
    <location>
        <begin position="156"/>
        <end position="197"/>
    </location>
</feature>
<dbReference type="PANTHER" id="PTHR22850">
    <property type="entry name" value="WD40 REPEAT FAMILY"/>
    <property type="match status" value="1"/>
</dbReference>
<keyword evidence="4" id="KW-0677">Repeat</keyword>
<evidence type="ECO:0000256" key="8">
    <source>
        <dbReference type="SAM" id="MobiDB-lite"/>
    </source>
</evidence>
<evidence type="ECO:0000256" key="2">
    <source>
        <dbReference type="ARBA" id="ARBA00009341"/>
    </source>
</evidence>
<comment type="subcellular location">
    <subcellularLocation>
        <location evidence="1">Nucleus</location>
    </subcellularLocation>
</comment>
<dbReference type="PROSITE" id="PS00678">
    <property type="entry name" value="WD_REPEATS_1"/>
    <property type="match status" value="4"/>
</dbReference>
<keyword evidence="3 7" id="KW-0853">WD repeat</keyword>
<name>A0A7S3VQR3_DUNTE</name>
<dbReference type="SUPFAM" id="SSF50978">
    <property type="entry name" value="WD40 repeat-like"/>
    <property type="match status" value="1"/>
</dbReference>
<dbReference type="InterPro" id="IPR050459">
    <property type="entry name" value="WD_repeat_RBAP46/RBAP48/MSI1"/>
</dbReference>
<evidence type="ECO:0000256" key="3">
    <source>
        <dbReference type="ARBA" id="ARBA00022574"/>
    </source>
</evidence>
<dbReference type="PRINTS" id="PR00320">
    <property type="entry name" value="GPROTEINBRPT"/>
</dbReference>
<feature type="compositionally biased region" description="Acidic residues" evidence="8">
    <location>
        <begin position="586"/>
        <end position="595"/>
    </location>
</feature>
<comment type="similarity">
    <text evidence="2">Belongs to the WD repeat RBAP46/RBAP48/MSI1 family.</text>
</comment>
<feature type="repeat" description="WD" evidence="7">
    <location>
        <begin position="312"/>
        <end position="347"/>
    </location>
</feature>
<proteinExistence type="inferred from homology"/>
<dbReference type="GO" id="GO:0006325">
    <property type="term" value="P:chromatin organization"/>
    <property type="evidence" value="ECO:0007669"/>
    <property type="project" value="UniProtKB-KW"/>
</dbReference>
<feature type="compositionally biased region" description="Basic and acidic residues" evidence="8">
    <location>
        <begin position="480"/>
        <end position="508"/>
    </location>
</feature>
<feature type="region of interest" description="Disordered" evidence="8">
    <location>
        <begin position="467"/>
        <end position="620"/>
    </location>
</feature>
<feature type="repeat" description="WD" evidence="7">
    <location>
        <begin position="219"/>
        <end position="261"/>
    </location>
</feature>
<dbReference type="AlphaFoldDB" id="A0A7S3VQR3"/>
<feature type="region of interest" description="Disordered" evidence="8">
    <location>
        <begin position="351"/>
        <end position="390"/>
    </location>
</feature>
<dbReference type="InterPro" id="IPR015943">
    <property type="entry name" value="WD40/YVTN_repeat-like_dom_sf"/>
</dbReference>
<dbReference type="InterPro" id="IPR022052">
    <property type="entry name" value="Histone-bd_RBBP4-like_N"/>
</dbReference>
<dbReference type="Pfam" id="PF12265">
    <property type="entry name" value="CAF1C_H4-bd"/>
    <property type="match status" value="1"/>
</dbReference>
<dbReference type="Pfam" id="PF00400">
    <property type="entry name" value="WD40"/>
    <property type="match status" value="3"/>
</dbReference>
<evidence type="ECO:0000313" key="10">
    <source>
        <dbReference type="EMBL" id="CAE0500116.1"/>
    </source>
</evidence>
<evidence type="ECO:0000259" key="9">
    <source>
        <dbReference type="Pfam" id="PF12265"/>
    </source>
</evidence>
<dbReference type="PROSITE" id="PS50082">
    <property type="entry name" value="WD_REPEATS_2"/>
    <property type="match status" value="4"/>
</dbReference>
<sequence length="620" mass="68436">MDETFVAWREKLAPLIYDMFSHHNLPWPTQACRFGSAVEDLTYKTRYRVYYSEQTDDSEPQKLIVATADVCKPNVASAEVVSSWTDFSKSPYLREEKVLFHPGEVNKIREIPQHPGLVVTHTDAPEVLLWNVDKQPHRPREKKNKLQESIPDMKLVGHEDEALFPLATTPAAPLVASGGNDCLVMLWDLADSTTSLLAGSCGGSGGAKDSPELRARHRFEGHTRPVEEVVFKPGSMHELASVGDDAQLMFWDVRSGAAPVLRMKEAHGPKDIQCVDWSPLAEHCVATGAQDGSIKVWDTRALRGPDHTICSLRSHTDAIIRLEWHPQAKGVLASGGDDRVMMVWNINVDAPPADRPLPPEASKKKSKAGVPTAPQDVQRPKELMMQHSGHRRGKVVDFQWCPTVPWAIMSVSDDGADEESGGGSLQLWRPSSLLYEPQEKVLARLNQHRTWILEGRNPPERQPLRVERAQEELAESAARAARDNKEGKEAKAKDVNRTGKRERQEKQEGVGSKGAGASMNKDSSNKEKEKGREEGNVEKESTREGEGKEQEQQQQPQQQGGVARVEEDDEEDEEMEGAKAGVAGDDGVEGMDTEEGGGVAAKRKRGEGEGADGMEVDGKH</sequence>
<feature type="compositionally biased region" description="Acidic residues" evidence="8">
    <location>
        <begin position="566"/>
        <end position="575"/>
    </location>
</feature>
<gene>
    <name evidence="10" type="ORF">DTER00134_LOCUS15189</name>
</gene>
<dbReference type="SMART" id="SM00320">
    <property type="entry name" value="WD40"/>
    <property type="match status" value="5"/>
</dbReference>
<accession>A0A7S3VQR3</accession>
<dbReference type="InterPro" id="IPR036322">
    <property type="entry name" value="WD40_repeat_dom_sf"/>
</dbReference>
<dbReference type="PROSITE" id="PS50294">
    <property type="entry name" value="WD_REPEATS_REGION"/>
    <property type="match status" value="2"/>
</dbReference>
<reference evidence="10" key="1">
    <citation type="submission" date="2021-01" db="EMBL/GenBank/DDBJ databases">
        <authorList>
            <person name="Corre E."/>
            <person name="Pelletier E."/>
            <person name="Niang G."/>
            <person name="Scheremetjew M."/>
            <person name="Finn R."/>
            <person name="Kale V."/>
            <person name="Holt S."/>
            <person name="Cochrane G."/>
            <person name="Meng A."/>
            <person name="Brown T."/>
            <person name="Cohen L."/>
        </authorList>
    </citation>
    <scope>NUCLEOTIDE SEQUENCE</scope>
    <source>
        <strain evidence="10">CCMP1320</strain>
    </source>
</reference>
<feature type="domain" description="Histone-binding protein RBBP4-like N-terminal" evidence="9">
    <location>
        <begin position="11"/>
        <end position="69"/>
    </location>
</feature>
<keyword evidence="5" id="KW-0156">Chromatin regulator</keyword>
<feature type="repeat" description="WD" evidence="7">
    <location>
        <begin position="272"/>
        <end position="300"/>
    </location>
</feature>
<evidence type="ECO:0000256" key="5">
    <source>
        <dbReference type="ARBA" id="ARBA00022853"/>
    </source>
</evidence>
<evidence type="ECO:0000256" key="7">
    <source>
        <dbReference type="PROSITE-ProRule" id="PRU00221"/>
    </source>
</evidence>
<evidence type="ECO:0000256" key="4">
    <source>
        <dbReference type="ARBA" id="ARBA00022737"/>
    </source>
</evidence>
<feature type="compositionally biased region" description="Basic and acidic residues" evidence="8">
    <location>
        <begin position="523"/>
        <end position="551"/>
    </location>
</feature>
<dbReference type="Gene3D" id="2.130.10.10">
    <property type="entry name" value="YVTN repeat-like/Quinoprotein amine dehydrogenase"/>
    <property type="match status" value="1"/>
</dbReference>